<reference evidence="2 3" key="2">
    <citation type="submission" date="2017-09" db="EMBL/GenBank/DDBJ databases">
        <title>Extensive intraspecific genome diversity in a model arbuscular mycorrhizal fungus.</title>
        <authorList>
            <person name="Chen E.C."/>
            <person name="Morin E."/>
            <person name="Beaudet D."/>
            <person name="Noel J."/>
            <person name="Ndikumana S."/>
            <person name="Charron P."/>
            <person name="St-Onge C."/>
            <person name="Giorgi J."/>
            <person name="Grigoriev I.V."/>
            <person name="Roux C."/>
            <person name="Martin F.M."/>
            <person name="Corradi N."/>
        </authorList>
    </citation>
    <scope>NUCLEOTIDE SEQUENCE [LARGE SCALE GENOMIC DNA]</scope>
    <source>
        <strain evidence="2 3">A5</strain>
    </source>
</reference>
<dbReference type="VEuPathDB" id="FungiDB:RhiirA1_443954"/>
<feature type="signal peptide" evidence="1">
    <location>
        <begin position="1"/>
        <end position="19"/>
    </location>
</feature>
<evidence type="ECO:0000256" key="1">
    <source>
        <dbReference type="SAM" id="SignalP"/>
    </source>
</evidence>
<name>A0A2N0NLY3_9GLOM</name>
<proteinExistence type="predicted"/>
<feature type="chain" id="PRO_5014838891" evidence="1">
    <location>
        <begin position="20"/>
        <end position="152"/>
    </location>
</feature>
<reference evidence="2 3" key="1">
    <citation type="submission" date="2016-04" db="EMBL/GenBank/DDBJ databases">
        <title>Genome analyses suggest a sexual origin of heterokaryosis in a supposedly ancient asexual fungus.</title>
        <authorList>
            <person name="Ropars J."/>
            <person name="Sedzielewska K."/>
            <person name="Noel J."/>
            <person name="Charron P."/>
            <person name="Farinelli L."/>
            <person name="Marton T."/>
            <person name="Kruger M."/>
            <person name="Pelin A."/>
            <person name="Brachmann A."/>
            <person name="Corradi N."/>
        </authorList>
    </citation>
    <scope>NUCLEOTIDE SEQUENCE [LARGE SCALE GENOMIC DNA]</scope>
    <source>
        <strain evidence="2 3">A5</strain>
    </source>
</reference>
<dbReference type="Proteomes" id="UP000232722">
    <property type="component" value="Unassembled WGS sequence"/>
</dbReference>
<organism evidence="2 3">
    <name type="scientific">Rhizophagus irregularis</name>
    <dbReference type="NCBI Taxonomy" id="588596"/>
    <lineage>
        <taxon>Eukaryota</taxon>
        <taxon>Fungi</taxon>
        <taxon>Fungi incertae sedis</taxon>
        <taxon>Mucoromycota</taxon>
        <taxon>Glomeromycotina</taxon>
        <taxon>Glomeromycetes</taxon>
        <taxon>Glomerales</taxon>
        <taxon>Glomeraceae</taxon>
        <taxon>Rhizophagus</taxon>
    </lineage>
</organism>
<protein>
    <submittedName>
        <fullName evidence="2">Uncharacterized protein</fullName>
    </submittedName>
</protein>
<comment type="caution">
    <text evidence="2">The sequence shown here is derived from an EMBL/GenBank/DDBJ whole genome shotgun (WGS) entry which is preliminary data.</text>
</comment>
<sequence length="152" mass="17230">MKFNLLLLLLNTLTAVVLSQASGQTTIRLQNHDLYWDTDSTNSTVVLLPGGINPVKWTIVPPNKEKGSLINYSNGQSVKFNGGFNQLIIAKGGESSWTFDELNPLGPYFICSAQHPFWCATAVFKERGWVVEARPKFFSLRDRQRWELVLWN</sequence>
<dbReference type="VEuPathDB" id="FungiDB:FUN_013611"/>
<keyword evidence="1" id="KW-0732">Signal</keyword>
<dbReference type="EMBL" id="LLXJ01004635">
    <property type="protein sequence ID" value="PKB95593.1"/>
    <property type="molecule type" value="Genomic_DNA"/>
</dbReference>
<accession>A0A2N0NLY3</accession>
<evidence type="ECO:0000313" key="3">
    <source>
        <dbReference type="Proteomes" id="UP000232722"/>
    </source>
</evidence>
<dbReference type="AlphaFoldDB" id="A0A2N0NLY3"/>
<gene>
    <name evidence="2" type="ORF">RhiirA5_436429</name>
</gene>
<evidence type="ECO:0000313" key="2">
    <source>
        <dbReference type="EMBL" id="PKB95593.1"/>
    </source>
</evidence>
<dbReference type="VEuPathDB" id="FungiDB:RhiirFUN_019908"/>